<dbReference type="Gene3D" id="3.40.50.150">
    <property type="entry name" value="Vaccinia Virus protein VP39"/>
    <property type="match status" value="1"/>
</dbReference>
<evidence type="ECO:0000313" key="1">
    <source>
        <dbReference type="EMBL" id="GBR74567.1"/>
    </source>
</evidence>
<feature type="non-terminal residue" evidence="1">
    <location>
        <position position="213"/>
    </location>
</feature>
<keyword evidence="2" id="KW-1185">Reference proteome</keyword>
<keyword evidence="1" id="KW-0808">Transferase</keyword>
<name>A0A388TDK5_TERA1</name>
<dbReference type="InterPro" id="IPR029063">
    <property type="entry name" value="SAM-dependent_MTases_sf"/>
</dbReference>
<accession>A0A388TDK5</accession>
<dbReference type="GO" id="GO:0032259">
    <property type="term" value="P:methylation"/>
    <property type="evidence" value="ECO:0007669"/>
    <property type="project" value="UniProtKB-KW"/>
</dbReference>
<dbReference type="EMBL" id="BGZN01000055">
    <property type="protein sequence ID" value="GBR74567.1"/>
    <property type="molecule type" value="Genomic_DNA"/>
</dbReference>
<dbReference type="GO" id="GO:0008168">
    <property type="term" value="F:methyltransferase activity"/>
    <property type="evidence" value="ECO:0007669"/>
    <property type="project" value="UniProtKB-KW"/>
</dbReference>
<organism evidence="1 2">
    <name type="scientific">Termititenax aidoneus</name>
    <dbReference type="NCBI Taxonomy" id="2218524"/>
    <lineage>
        <taxon>Bacteria</taxon>
        <taxon>Bacillati</taxon>
        <taxon>Candidatus Margulisiibacteriota</taxon>
        <taxon>Candidatus Termititenacia</taxon>
        <taxon>Candidatus Termititenacales</taxon>
        <taxon>Candidatus Termititenacaceae</taxon>
        <taxon>Candidatus Termititenax</taxon>
    </lineage>
</organism>
<evidence type="ECO:0000313" key="2">
    <source>
        <dbReference type="Proteomes" id="UP000269352"/>
    </source>
</evidence>
<dbReference type="AlphaFoldDB" id="A0A388TDK5"/>
<comment type="caution">
    <text evidence="1">The sequence shown here is derived from an EMBL/GenBank/DDBJ whole genome shotgun (WGS) entry which is preliminary data.</text>
</comment>
<proteinExistence type="predicted"/>
<sequence length="213" mass="24788">MKQERTVTNCLKKIFRLIIRFIPPIVRVPLTRLMLAGIYDKTRFSYKNNKNVFEIIYADNVWGSPESRSGGGSEIATTKTIRMILPKLWKKYKIKTFLDIPCGDYNWMQEVNKEDIIYIGGDIVQEIIAQNKQKYAHGNISFAVLDITSDVLPQVDMIFCKDCLQHLSYANVRKALLNFQKSKSRYLLTTTYPLTLRNWDILDGDCRPLNLRK</sequence>
<protein>
    <submittedName>
        <fullName evidence="1">Methyltransferase</fullName>
    </submittedName>
</protein>
<keyword evidence="1" id="KW-0489">Methyltransferase</keyword>
<dbReference type="Proteomes" id="UP000269352">
    <property type="component" value="Unassembled WGS sequence"/>
</dbReference>
<dbReference type="SUPFAM" id="SSF53335">
    <property type="entry name" value="S-adenosyl-L-methionine-dependent methyltransferases"/>
    <property type="match status" value="1"/>
</dbReference>
<gene>
    <name evidence="1" type="ORF">NO1_1721</name>
</gene>
<reference evidence="1 2" key="1">
    <citation type="journal article" date="2019" name="ISME J.">
        <title>Genome analyses of uncultured TG2/ZB3 bacteria in 'Margulisbacteria' specifically attached to ectosymbiotic spirochetes of protists in the termite gut.</title>
        <authorList>
            <person name="Utami Y.D."/>
            <person name="Kuwahara H."/>
            <person name="Igai K."/>
            <person name="Murakami T."/>
            <person name="Sugaya K."/>
            <person name="Morikawa T."/>
            <person name="Nagura Y."/>
            <person name="Yuki M."/>
            <person name="Deevong P."/>
            <person name="Inoue T."/>
            <person name="Kihara K."/>
            <person name="Lo N."/>
            <person name="Yamada A."/>
            <person name="Ohkuma M."/>
            <person name="Hongoh Y."/>
        </authorList>
    </citation>
    <scope>NUCLEOTIDE SEQUENCE [LARGE SCALE GENOMIC DNA]</scope>
    <source>
        <strain evidence="1">NkOx7-01</strain>
    </source>
</reference>